<dbReference type="Proteomes" id="UP001558652">
    <property type="component" value="Unassembled WGS sequence"/>
</dbReference>
<evidence type="ECO:0000256" key="1">
    <source>
        <dbReference type="SAM" id="MobiDB-lite"/>
    </source>
</evidence>
<evidence type="ECO:0000313" key="3">
    <source>
        <dbReference type="Proteomes" id="UP001558652"/>
    </source>
</evidence>
<proteinExistence type="predicted"/>
<sequence>MAISRNGFGQNELANSIKLVVLRFLGMDPGRQRAGSLCPESTVRGFIKKNCLHAAMDSGPLGCQLCGKDARMRKCGGHPCGSLLIPTWAYGKELRGAVAKTCRLLGRRGPRLLVYRQQESASGVILLPCQDQHINCAVQDVPLRASESHASSCRDCDDEIRRHPQAGDVLELLWEIGVNEFVNLCRGRLPHLPMGDSFAHQVPHFEAPIRGSIVSLWKLMDLRDGTPIGSCTQGLKRETFLYFTTTSGREALADLSLRPQGFEPVPLVLKPEGDQRPQRGPTRPP</sequence>
<name>A0ABD0Y0I5_9HEMI</name>
<dbReference type="EMBL" id="JBFDAA010000016">
    <property type="protein sequence ID" value="KAL1116994.1"/>
    <property type="molecule type" value="Genomic_DNA"/>
</dbReference>
<gene>
    <name evidence="2" type="ORF">AAG570_004322</name>
</gene>
<dbReference type="AlphaFoldDB" id="A0ABD0Y0I5"/>
<comment type="caution">
    <text evidence="2">The sequence shown here is derived from an EMBL/GenBank/DDBJ whole genome shotgun (WGS) entry which is preliminary data.</text>
</comment>
<accession>A0ABD0Y0I5</accession>
<protein>
    <submittedName>
        <fullName evidence="2">Uncharacterized protein</fullName>
    </submittedName>
</protein>
<keyword evidence="3" id="KW-1185">Reference proteome</keyword>
<evidence type="ECO:0000313" key="2">
    <source>
        <dbReference type="EMBL" id="KAL1116994.1"/>
    </source>
</evidence>
<reference evidence="2 3" key="1">
    <citation type="submission" date="2024-07" db="EMBL/GenBank/DDBJ databases">
        <title>Chromosome-level genome assembly of the water stick insect Ranatra chinensis (Heteroptera: Nepidae).</title>
        <authorList>
            <person name="Liu X."/>
        </authorList>
    </citation>
    <scope>NUCLEOTIDE SEQUENCE [LARGE SCALE GENOMIC DNA]</scope>
    <source>
        <strain evidence="2">Cailab_2021Rc</strain>
        <tissue evidence="2">Muscle</tissue>
    </source>
</reference>
<feature type="region of interest" description="Disordered" evidence="1">
    <location>
        <begin position="264"/>
        <end position="285"/>
    </location>
</feature>
<organism evidence="2 3">
    <name type="scientific">Ranatra chinensis</name>
    <dbReference type="NCBI Taxonomy" id="642074"/>
    <lineage>
        <taxon>Eukaryota</taxon>
        <taxon>Metazoa</taxon>
        <taxon>Ecdysozoa</taxon>
        <taxon>Arthropoda</taxon>
        <taxon>Hexapoda</taxon>
        <taxon>Insecta</taxon>
        <taxon>Pterygota</taxon>
        <taxon>Neoptera</taxon>
        <taxon>Paraneoptera</taxon>
        <taxon>Hemiptera</taxon>
        <taxon>Heteroptera</taxon>
        <taxon>Panheteroptera</taxon>
        <taxon>Nepomorpha</taxon>
        <taxon>Nepidae</taxon>
        <taxon>Ranatrinae</taxon>
        <taxon>Ranatra</taxon>
    </lineage>
</organism>